<protein>
    <submittedName>
        <fullName evidence="2">Uncharacterized protein</fullName>
    </submittedName>
</protein>
<comment type="caution">
    <text evidence="2">The sequence shown here is derived from an EMBL/GenBank/DDBJ whole genome shotgun (WGS) entry which is preliminary data.</text>
</comment>
<gene>
    <name evidence="2" type="ORF">V1477_015454</name>
</gene>
<keyword evidence="3" id="KW-1185">Reference proteome</keyword>
<evidence type="ECO:0000313" key="2">
    <source>
        <dbReference type="EMBL" id="KAL2731631.1"/>
    </source>
</evidence>
<feature type="region of interest" description="Disordered" evidence="1">
    <location>
        <begin position="155"/>
        <end position="175"/>
    </location>
</feature>
<dbReference type="AlphaFoldDB" id="A0ABD2BFU9"/>
<reference evidence="2 3" key="1">
    <citation type="journal article" date="2024" name="Ann. Entomol. Soc. Am.">
        <title>Genomic analyses of the southern and eastern yellowjacket wasps (Hymenoptera: Vespidae) reveal evolutionary signatures of social life.</title>
        <authorList>
            <person name="Catto M.A."/>
            <person name="Caine P.B."/>
            <person name="Orr S.E."/>
            <person name="Hunt B.G."/>
            <person name="Goodisman M.A.D."/>
        </authorList>
    </citation>
    <scope>NUCLEOTIDE SEQUENCE [LARGE SCALE GENOMIC DNA]</scope>
    <source>
        <strain evidence="2">232</strain>
        <tissue evidence="2">Head and thorax</tissue>
    </source>
</reference>
<dbReference type="Proteomes" id="UP001607303">
    <property type="component" value="Unassembled WGS sequence"/>
</dbReference>
<sequence>MPDRRRLASCPQGFWWGDLKNAVLDGSPNRYHANVDTLRGVFSNVKLPIDLLRVCFVRCCYKIDPYGYVEACRMYQQDLTYFKGSPPWYFGCVGCKDFAGYNRRLSEVNIFIKNILIRGTLFFNDRYPSFGVHVARVFFRANRWNCAQVASAFQGGGGREEEEEEENKGREKGVD</sequence>
<organism evidence="2 3">
    <name type="scientific">Vespula maculifrons</name>
    <name type="common">Eastern yellow jacket</name>
    <name type="synonym">Wasp</name>
    <dbReference type="NCBI Taxonomy" id="7453"/>
    <lineage>
        <taxon>Eukaryota</taxon>
        <taxon>Metazoa</taxon>
        <taxon>Ecdysozoa</taxon>
        <taxon>Arthropoda</taxon>
        <taxon>Hexapoda</taxon>
        <taxon>Insecta</taxon>
        <taxon>Pterygota</taxon>
        <taxon>Neoptera</taxon>
        <taxon>Endopterygota</taxon>
        <taxon>Hymenoptera</taxon>
        <taxon>Apocrita</taxon>
        <taxon>Aculeata</taxon>
        <taxon>Vespoidea</taxon>
        <taxon>Vespidae</taxon>
        <taxon>Vespinae</taxon>
        <taxon>Vespula</taxon>
    </lineage>
</organism>
<name>A0ABD2BFU9_VESMC</name>
<dbReference type="EMBL" id="JAYRBN010000076">
    <property type="protein sequence ID" value="KAL2731631.1"/>
    <property type="molecule type" value="Genomic_DNA"/>
</dbReference>
<feature type="non-terminal residue" evidence="2">
    <location>
        <position position="175"/>
    </location>
</feature>
<proteinExistence type="predicted"/>
<accession>A0ABD2BFU9</accession>
<evidence type="ECO:0000256" key="1">
    <source>
        <dbReference type="SAM" id="MobiDB-lite"/>
    </source>
</evidence>
<evidence type="ECO:0000313" key="3">
    <source>
        <dbReference type="Proteomes" id="UP001607303"/>
    </source>
</evidence>